<reference evidence="2 3" key="1">
    <citation type="journal article" date="2012" name="J. Bacteriol.">
        <title>Twenty-one genome sequences from Pseudomonas species and 19 genome sequences from diverse bacteria isolated from the rhizosphere and endosphere of Populus deltoides.</title>
        <authorList>
            <person name="Brown S.D."/>
            <person name="Utturkar S.M."/>
            <person name="Klingeman D.M."/>
            <person name="Johnson C.M."/>
            <person name="Martin S.L."/>
            <person name="Land M.L."/>
            <person name="Lu T.Y."/>
            <person name="Schadt C.W."/>
            <person name="Doktycz M.J."/>
            <person name="Pelletier D.A."/>
        </authorList>
    </citation>
    <scope>NUCLEOTIDE SEQUENCE [LARGE SCALE GENOMIC DNA]</scope>
    <source>
        <strain evidence="2 3">CF314</strain>
    </source>
</reference>
<evidence type="ECO:0000313" key="3">
    <source>
        <dbReference type="Proteomes" id="UP000007509"/>
    </source>
</evidence>
<keyword evidence="3" id="KW-1185">Reference proteome</keyword>
<evidence type="ECO:0000313" key="2">
    <source>
        <dbReference type="EMBL" id="EJL68748.1"/>
    </source>
</evidence>
<dbReference type="RefSeq" id="WP_007846042.1">
    <property type="nucleotide sequence ID" value="NZ_AKJY01000087.1"/>
</dbReference>
<proteinExistence type="predicted"/>
<sequence length="226" mass="27267">MKKLILLLLCLIFANLFSQEYHFDYFIEEVSNRTKPEKEQWISNSFYDSKNKFILDLVSFNNKTRAYIFEEGKELRHSFKVDQKNNMLSFEYTHSSDFEKRKKINESNKANVFKITKVDSLRYEIIVFKDEKKKKKKFTALVNLEKSDFNYLNIHADYGRCDEIEEKLAELLDPDSKYIIKKMHLEYSNGYFFDMAVTKIQKTNLILKIPEKLVMREFENWSEFEE</sequence>
<evidence type="ECO:0000256" key="1">
    <source>
        <dbReference type="SAM" id="SignalP"/>
    </source>
</evidence>
<gene>
    <name evidence="2" type="ORF">PMI13_03501</name>
</gene>
<name>J2K688_9FLAO</name>
<dbReference type="PATRIC" id="fig|1144316.3.peg.3518"/>
<dbReference type="OrthoDB" id="1332330at2"/>
<dbReference type="AlphaFoldDB" id="J2K688"/>
<feature type="signal peptide" evidence="1">
    <location>
        <begin position="1"/>
        <end position="18"/>
    </location>
</feature>
<feature type="chain" id="PRO_5003749542" evidence="1">
    <location>
        <begin position="19"/>
        <end position="226"/>
    </location>
</feature>
<accession>J2K688</accession>
<dbReference type="EMBL" id="AKJY01000087">
    <property type="protein sequence ID" value="EJL68748.1"/>
    <property type="molecule type" value="Genomic_DNA"/>
</dbReference>
<protein>
    <submittedName>
        <fullName evidence="2">Uncharacterized protein</fullName>
    </submittedName>
</protein>
<comment type="caution">
    <text evidence="2">The sequence shown here is derived from an EMBL/GenBank/DDBJ whole genome shotgun (WGS) entry which is preliminary data.</text>
</comment>
<dbReference type="Proteomes" id="UP000007509">
    <property type="component" value="Unassembled WGS sequence"/>
</dbReference>
<organism evidence="2 3">
    <name type="scientific">Chryseobacterium populi</name>
    <dbReference type="NCBI Taxonomy" id="1144316"/>
    <lineage>
        <taxon>Bacteria</taxon>
        <taxon>Pseudomonadati</taxon>
        <taxon>Bacteroidota</taxon>
        <taxon>Flavobacteriia</taxon>
        <taxon>Flavobacteriales</taxon>
        <taxon>Weeksellaceae</taxon>
        <taxon>Chryseobacterium group</taxon>
        <taxon>Chryseobacterium</taxon>
    </lineage>
</organism>
<keyword evidence="1" id="KW-0732">Signal</keyword>